<organism evidence="2 3">
    <name type="scientific">Candidatus Avacidaminococcus intestinavium</name>
    <dbReference type="NCBI Taxonomy" id="2840684"/>
    <lineage>
        <taxon>Bacteria</taxon>
        <taxon>Bacillati</taxon>
        <taxon>Bacillota</taxon>
        <taxon>Negativicutes</taxon>
        <taxon>Acidaminococcales</taxon>
        <taxon>Acidaminococcaceae</taxon>
        <taxon>Acidaminococcaceae incertae sedis</taxon>
        <taxon>Candidatus Avacidaminococcus</taxon>
    </lineage>
</organism>
<dbReference type="Pfam" id="PF03358">
    <property type="entry name" value="FMN_red"/>
    <property type="match status" value="1"/>
</dbReference>
<dbReference type="Gene3D" id="3.40.50.360">
    <property type="match status" value="1"/>
</dbReference>
<comment type="caution">
    <text evidence="2">The sequence shown here is derived from an EMBL/GenBank/DDBJ whole genome shotgun (WGS) entry which is preliminary data.</text>
</comment>
<dbReference type="PANTHER" id="PTHR30543">
    <property type="entry name" value="CHROMATE REDUCTASE"/>
    <property type="match status" value="1"/>
</dbReference>
<dbReference type="AlphaFoldDB" id="A0A9D1MNX4"/>
<dbReference type="PANTHER" id="PTHR30543:SF21">
    <property type="entry name" value="NAD(P)H-DEPENDENT FMN REDUCTASE LOT6"/>
    <property type="match status" value="1"/>
</dbReference>
<evidence type="ECO:0000313" key="2">
    <source>
        <dbReference type="EMBL" id="HIU63615.1"/>
    </source>
</evidence>
<reference evidence="2" key="2">
    <citation type="journal article" date="2021" name="PeerJ">
        <title>Extensive microbial diversity within the chicken gut microbiome revealed by metagenomics and culture.</title>
        <authorList>
            <person name="Gilroy R."/>
            <person name="Ravi A."/>
            <person name="Getino M."/>
            <person name="Pursley I."/>
            <person name="Horton D.L."/>
            <person name="Alikhan N.F."/>
            <person name="Baker D."/>
            <person name="Gharbi K."/>
            <person name="Hall N."/>
            <person name="Watson M."/>
            <person name="Adriaenssens E.M."/>
            <person name="Foster-Nyarko E."/>
            <person name="Jarju S."/>
            <person name="Secka A."/>
            <person name="Antonio M."/>
            <person name="Oren A."/>
            <person name="Chaudhuri R.R."/>
            <person name="La Ragione R."/>
            <person name="Hildebrand F."/>
            <person name="Pallen M.J."/>
        </authorList>
    </citation>
    <scope>NUCLEOTIDE SEQUENCE</scope>
    <source>
        <strain evidence="2">CHK160-1198</strain>
    </source>
</reference>
<accession>A0A9D1MNX4</accession>
<proteinExistence type="predicted"/>
<dbReference type="Proteomes" id="UP000824099">
    <property type="component" value="Unassembled WGS sequence"/>
</dbReference>
<dbReference type="EMBL" id="DVNI01000016">
    <property type="protein sequence ID" value="HIU63615.1"/>
    <property type="molecule type" value="Genomic_DNA"/>
</dbReference>
<dbReference type="InterPro" id="IPR050712">
    <property type="entry name" value="NAD(P)H-dep_reductase"/>
</dbReference>
<dbReference type="GO" id="GO:0005829">
    <property type="term" value="C:cytosol"/>
    <property type="evidence" value="ECO:0007669"/>
    <property type="project" value="TreeGrafter"/>
</dbReference>
<reference evidence="2" key="1">
    <citation type="submission" date="2020-10" db="EMBL/GenBank/DDBJ databases">
        <authorList>
            <person name="Gilroy R."/>
        </authorList>
    </citation>
    <scope>NUCLEOTIDE SEQUENCE</scope>
    <source>
        <strain evidence="2">CHK160-1198</strain>
    </source>
</reference>
<feature type="domain" description="NADPH-dependent FMN reductase-like" evidence="1">
    <location>
        <begin position="6"/>
        <end position="151"/>
    </location>
</feature>
<evidence type="ECO:0000259" key="1">
    <source>
        <dbReference type="Pfam" id="PF03358"/>
    </source>
</evidence>
<protein>
    <submittedName>
        <fullName evidence="2">NAD(P)H-dependent oxidoreductase</fullName>
    </submittedName>
</protein>
<gene>
    <name evidence="2" type="ORF">IAB06_01060</name>
</gene>
<evidence type="ECO:0000313" key="3">
    <source>
        <dbReference type="Proteomes" id="UP000824099"/>
    </source>
</evidence>
<dbReference type="SUPFAM" id="SSF52218">
    <property type="entry name" value="Flavoproteins"/>
    <property type="match status" value="1"/>
</dbReference>
<dbReference type="InterPro" id="IPR029039">
    <property type="entry name" value="Flavoprotein-like_sf"/>
</dbReference>
<dbReference type="GO" id="GO:0010181">
    <property type="term" value="F:FMN binding"/>
    <property type="evidence" value="ECO:0007669"/>
    <property type="project" value="TreeGrafter"/>
</dbReference>
<sequence>MAVTKKVAVLVGSLRKDSFSKKVAEELIRQAPAMLQGEIVDISALNMFNQDLEEEGKTPASWIEFRNKVREFDAVLFVTPEYNRSVPPVLKNAVDIGSRPYGQSVWDGKAGAILSVSPGRIGGFGANHHLRQSLVFLNVATLQAPEAYFGEIDKGIGPDGKFDERTTGHLKDFMTAFADWIKKIC</sequence>
<dbReference type="GO" id="GO:0016491">
    <property type="term" value="F:oxidoreductase activity"/>
    <property type="evidence" value="ECO:0007669"/>
    <property type="project" value="InterPro"/>
</dbReference>
<dbReference type="InterPro" id="IPR005025">
    <property type="entry name" value="FMN_Rdtase-like_dom"/>
</dbReference>
<name>A0A9D1MNX4_9FIRM</name>